<evidence type="ECO:0000256" key="6">
    <source>
        <dbReference type="ARBA" id="ARBA00023136"/>
    </source>
</evidence>
<reference evidence="14 15" key="1">
    <citation type="journal article" date="2020" name="Mol. Plant">
        <title>The Chromosome-Based Rubber Tree Genome Provides New Insights into Spurge Genome Evolution and Rubber Biosynthesis.</title>
        <authorList>
            <person name="Liu J."/>
            <person name="Shi C."/>
            <person name="Shi C.C."/>
            <person name="Li W."/>
            <person name="Zhang Q.J."/>
            <person name="Zhang Y."/>
            <person name="Li K."/>
            <person name="Lu H.F."/>
            <person name="Shi C."/>
            <person name="Zhu S.T."/>
            <person name="Xiao Z.Y."/>
            <person name="Nan H."/>
            <person name="Yue Y."/>
            <person name="Zhu X.G."/>
            <person name="Wu Y."/>
            <person name="Hong X.N."/>
            <person name="Fan G.Y."/>
            <person name="Tong Y."/>
            <person name="Zhang D."/>
            <person name="Mao C.L."/>
            <person name="Liu Y.L."/>
            <person name="Hao S.J."/>
            <person name="Liu W.Q."/>
            <person name="Lv M.Q."/>
            <person name="Zhang H.B."/>
            <person name="Liu Y."/>
            <person name="Hu-Tang G.R."/>
            <person name="Wang J.P."/>
            <person name="Wang J.H."/>
            <person name="Sun Y.H."/>
            <person name="Ni S.B."/>
            <person name="Chen W.B."/>
            <person name="Zhang X.C."/>
            <person name="Jiao Y.N."/>
            <person name="Eichler E.E."/>
            <person name="Li G.H."/>
            <person name="Liu X."/>
            <person name="Gao L.Z."/>
        </authorList>
    </citation>
    <scope>NUCLEOTIDE SEQUENCE [LARGE SCALE GENOMIC DNA]</scope>
    <source>
        <strain evidence="15">cv. GT1</strain>
        <tissue evidence="14">Leaf</tissue>
    </source>
</reference>
<feature type="compositionally biased region" description="Low complexity" evidence="8">
    <location>
        <begin position="793"/>
        <end position="804"/>
    </location>
</feature>
<dbReference type="InterPro" id="IPR041577">
    <property type="entry name" value="RT_RNaseH_2"/>
</dbReference>
<name>A0A6A6MP70_HEVBR</name>
<dbReference type="GO" id="GO:0006620">
    <property type="term" value="P:post-translational protein targeting to endoplasmic reticulum membrane"/>
    <property type="evidence" value="ECO:0007669"/>
    <property type="project" value="TreeGrafter"/>
</dbReference>
<feature type="region of interest" description="Disordered" evidence="8">
    <location>
        <begin position="739"/>
        <end position="804"/>
    </location>
</feature>
<dbReference type="PANTHER" id="PTHR24075:SF0">
    <property type="entry name" value="TRANSLOCATION PROTEIN SEC63 HOMOLOG"/>
    <property type="match status" value="1"/>
</dbReference>
<keyword evidence="3" id="KW-0812">Transmembrane</keyword>
<evidence type="ECO:0008006" key="16">
    <source>
        <dbReference type="Google" id="ProtNLM"/>
    </source>
</evidence>
<dbReference type="InterPro" id="IPR016197">
    <property type="entry name" value="Chromo-like_dom_sf"/>
</dbReference>
<dbReference type="SUPFAM" id="SSF54160">
    <property type="entry name" value="Chromo domain-like"/>
    <property type="match status" value="1"/>
</dbReference>
<dbReference type="GO" id="GO:0003723">
    <property type="term" value="F:RNA binding"/>
    <property type="evidence" value="ECO:0007669"/>
    <property type="project" value="TreeGrafter"/>
</dbReference>
<feature type="compositionally biased region" description="Acidic residues" evidence="8">
    <location>
        <begin position="745"/>
        <end position="776"/>
    </location>
</feature>
<dbReference type="FunFam" id="1.10.150.20:FF:000044">
    <property type="entry name" value="DnaJ protein ERDJ2A"/>
    <property type="match status" value="1"/>
</dbReference>
<dbReference type="PANTHER" id="PTHR24075">
    <property type="entry name" value="SEC63 DOMAIN-CONTAINING"/>
    <property type="match status" value="1"/>
</dbReference>
<evidence type="ECO:0000259" key="11">
    <source>
        <dbReference type="Pfam" id="PF17919"/>
    </source>
</evidence>
<dbReference type="Gene3D" id="1.10.340.70">
    <property type="match status" value="1"/>
</dbReference>
<evidence type="ECO:0000256" key="9">
    <source>
        <dbReference type="SAM" id="SignalP"/>
    </source>
</evidence>
<keyword evidence="7" id="KW-0143">Chaperone</keyword>
<evidence type="ECO:0000256" key="2">
    <source>
        <dbReference type="ARBA" id="ARBA00004240"/>
    </source>
</evidence>
<dbReference type="EMBL" id="JAAGAX010000005">
    <property type="protein sequence ID" value="KAF2315541.1"/>
    <property type="molecule type" value="Genomic_DNA"/>
</dbReference>
<accession>A0A6A6MP70</accession>
<comment type="subcellular location">
    <subcellularLocation>
        <location evidence="2">Endoplasmic reticulum</location>
    </subcellularLocation>
    <subcellularLocation>
        <location evidence="1">Membrane</location>
        <topology evidence="1">Multi-pass membrane protein</topology>
    </subcellularLocation>
</comment>
<dbReference type="GO" id="GO:0031207">
    <property type="term" value="C:Sec62/Sec63 complex"/>
    <property type="evidence" value="ECO:0007669"/>
    <property type="project" value="TreeGrafter"/>
</dbReference>
<evidence type="ECO:0000256" key="7">
    <source>
        <dbReference type="ARBA" id="ARBA00023186"/>
    </source>
</evidence>
<proteinExistence type="predicted"/>
<evidence type="ECO:0000313" key="15">
    <source>
        <dbReference type="Proteomes" id="UP000467840"/>
    </source>
</evidence>
<dbReference type="Proteomes" id="UP000467840">
    <property type="component" value="Chromosome 15"/>
</dbReference>
<evidence type="ECO:0000313" key="14">
    <source>
        <dbReference type="EMBL" id="KAF2315541.1"/>
    </source>
</evidence>
<evidence type="ECO:0000256" key="5">
    <source>
        <dbReference type="ARBA" id="ARBA00022989"/>
    </source>
</evidence>
<evidence type="ECO:0000256" key="3">
    <source>
        <dbReference type="ARBA" id="ARBA00022692"/>
    </source>
</evidence>
<keyword evidence="5" id="KW-1133">Transmembrane helix</keyword>
<dbReference type="CDD" id="cd00303">
    <property type="entry name" value="retropepsin_like"/>
    <property type="match status" value="1"/>
</dbReference>
<keyword evidence="9" id="KW-0732">Signal</keyword>
<feature type="chain" id="PRO_5025417017" description="Integrase zinc-binding domain-containing protein" evidence="9">
    <location>
        <begin position="24"/>
        <end position="804"/>
    </location>
</feature>
<dbReference type="Pfam" id="PF17921">
    <property type="entry name" value="Integrase_H2C2"/>
    <property type="match status" value="1"/>
</dbReference>
<sequence>MRLIGSWMLGQVLILIDSGSTHSFVSAAKVEELNAVVNKQNGLKVHVANGEQLTSPGIGAVLLQHNRPVAYFSRSLAARHQNLPAYERELIGLVKALKHWHSYLAGKSNVVADALSRRNADDSILMAVSMPQLSLFDEIRKEHSDSPAIQQQISAITNGTVASKWVFRDGLLFYNNRVYLPPNSPSIQLVVSALHNQSHEGYQKTLYRITRDFYWQGMKNFVRDFVRSCDWIDWLSWAEYCYNTSYHTSLKSTPFETVYGRPPPRLLSYLHGSSSIEAVDTVLRQRDDMLHLLRQNLLQAQNKMKATYDQSHRSLEFKVGDMVLLRLKAYRQQSVAKRTNHKLSARFYGPFRVLECIGTMAYKLDLPAESKIHPVFHVSYLKPYHAGQPVTPTLPPTILLEDPVHPLAVLDHRIKGGIPEVLIHWSHSSPADASWERVQHITDKFPDFKLADKLPLGAGNFPLPVGIPRTAQGHGWLRPAIGVVELSQCIIQAVPLSARKTTGGSTEGIAPFLQLPHFSESVIKKIARKKVRTFQDFCDMALQDRADLLEQVAGFSSSEVQDIEMVLEMMPSVTIEVRCETEGEEGIQDGDIVTVQAWITLKRANGLVGALPHTPYFPFHKEENFWFLLADPISNNVWFSQKVNFMDEAAAITAASKAIEETMEGSGASVKETSTAVRKAVEKVRDGSRLVMGKFPAPSEGNYNLTCYCLCDSWIGCDKRTNLKVKILKRTRAGARGGSISEEGAIAEDGLEEEEENEEEEYDDYESEYSEDEEDEKDTKKKGPAANGTVQIGSSSEGSGTDEE</sequence>
<dbReference type="Pfam" id="PF24626">
    <property type="entry name" value="SH3_Tf2-1"/>
    <property type="match status" value="1"/>
</dbReference>
<dbReference type="InterPro" id="IPR041588">
    <property type="entry name" value="Integrase_H2C2"/>
</dbReference>
<dbReference type="AlphaFoldDB" id="A0A6A6MP70"/>
<feature type="domain" description="SEC63" evidence="10">
    <location>
        <begin position="474"/>
        <end position="723"/>
    </location>
</feature>
<feature type="domain" description="Reverse transcriptase/retrotransposon-derived protein RNase H-like" evidence="11">
    <location>
        <begin position="57"/>
        <end position="108"/>
    </location>
</feature>
<dbReference type="SUPFAM" id="SSF158702">
    <property type="entry name" value="Sec63 N-terminal domain-like"/>
    <property type="match status" value="1"/>
</dbReference>
<dbReference type="Pfam" id="PF17919">
    <property type="entry name" value="RT_RNaseH_2"/>
    <property type="match status" value="1"/>
</dbReference>
<organism evidence="14 15">
    <name type="scientific">Hevea brasiliensis</name>
    <name type="common">Para rubber tree</name>
    <name type="synonym">Siphonia brasiliensis</name>
    <dbReference type="NCBI Taxonomy" id="3981"/>
    <lineage>
        <taxon>Eukaryota</taxon>
        <taxon>Viridiplantae</taxon>
        <taxon>Streptophyta</taxon>
        <taxon>Embryophyta</taxon>
        <taxon>Tracheophyta</taxon>
        <taxon>Spermatophyta</taxon>
        <taxon>Magnoliopsida</taxon>
        <taxon>eudicotyledons</taxon>
        <taxon>Gunneridae</taxon>
        <taxon>Pentapetalae</taxon>
        <taxon>rosids</taxon>
        <taxon>fabids</taxon>
        <taxon>Malpighiales</taxon>
        <taxon>Euphorbiaceae</taxon>
        <taxon>Crotonoideae</taxon>
        <taxon>Micrandreae</taxon>
        <taxon>Hevea</taxon>
    </lineage>
</organism>
<protein>
    <recommendedName>
        <fullName evidence="16">Integrase zinc-binding domain-containing protein</fullName>
    </recommendedName>
</protein>
<dbReference type="InterPro" id="IPR056924">
    <property type="entry name" value="SH3_Tf2-1"/>
</dbReference>
<dbReference type="SUPFAM" id="SSF56672">
    <property type="entry name" value="DNA/RNA polymerases"/>
    <property type="match status" value="1"/>
</dbReference>
<dbReference type="InterPro" id="IPR004179">
    <property type="entry name" value="Sec63-dom"/>
</dbReference>
<dbReference type="InterPro" id="IPR035892">
    <property type="entry name" value="C2_domain_sf"/>
</dbReference>
<gene>
    <name evidence="14" type="ORF">GH714_040042</name>
</gene>
<dbReference type="GO" id="GO:0008320">
    <property type="term" value="F:protein transmembrane transporter activity"/>
    <property type="evidence" value="ECO:0007669"/>
    <property type="project" value="TreeGrafter"/>
</dbReference>
<dbReference type="Pfam" id="PF02889">
    <property type="entry name" value="Sec63"/>
    <property type="match status" value="1"/>
</dbReference>
<evidence type="ECO:0000259" key="13">
    <source>
        <dbReference type="Pfam" id="PF24626"/>
    </source>
</evidence>
<feature type="signal peptide" evidence="9">
    <location>
        <begin position="1"/>
        <end position="23"/>
    </location>
</feature>
<evidence type="ECO:0000256" key="4">
    <source>
        <dbReference type="ARBA" id="ARBA00022824"/>
    </source>
</evidence>
<dbReference type="InterPro" id="IPR043502">
    <property type="entry name" value="DNA/RNA_pol_sf"/>
</dbReference>
<keyword evidence="15" id="KW-1185">Reference proteome</keyword>
<comment type="caution">
    <text evidence="14">The sequence shown here is derived from an EMBL/GenBank/DDBJ whole genome shotgun (WGS) entry which is preliminary data.</text>
</comment>
<evidence type="ECO:0000256" key="8">
    <source>
        <dbReference type="SAM" id="MobiDB-lite"/>
    </source>
</evidence>
<feature type="domain" description="Tf2-1-like SH3-like" evidence="13">
    <location>
        <begin position="320"/>
        <end position="385"/>
    </location>
</feature>
<dbReference type="GO" id="GO:0006614">
    <property type="term" value="P:SRP-dependent cotranslational protein targeting to membrane"/>
    <property type="evidence" value="ECO:0007669"/>
    <property type="project" value="TreeGrafter"/>
</dbReference>
<dbReference type="InterPro" id="IPR014756">
    <property type="entry name" value="Ig_E-set"/>
</dbReference>
<evidence type="ECO:0000259" key="10">
    <source>
        <dbReference type="Pfam" id="PF02889"/>
    </source>
</evidence>
<dbReference type="Gene3D" id="1.10.150.20">
    <property type="entry name" value="5' to 3' exonuclease, C-terminal subdomain"/>
    <property type="match status" value="1"/>
</dbReference>
<dbReference type="SUPFAM" id="SSF81296">
    <property type="entry name" value="E set domains"/>
    <property type="match status" value="1"/>
</dbReference>
<evidence type="ECO:0000256" key="1">
    <source>
        <dbReference type="ARBA" id="ARBA00004141"/>
    </source>
</evidence>
<keyword evidence="6" id="KW-0472">Membrane</keyword>
<evidence type="ECO:0000259" key="12">
    <source>
        <dbReference type="Pfam" id="PF17921"/>
    </source>
</evidence>
<keyword evidence="4" id="KW-0256">Endoplasmic reticulum</keyword>
<feature type="domain" description="Integrase zinc-binding" evidence="12">
    <location>
        <begin position="186"/>
        <end position="230"/>
    </location>
</feature>
<dbReference type="Gene3D" id="2.60.40.150">
    <property type="entry name" value="C2 domain"/>
    <property type="match status" value="1"/>
</dbReference>